<dbReference type="KEGG" id="cyj:Cyan7822_5067"/>
<gene>
    <name evidence="2" type="ordered locus">Cyan7822_5067</name>
</gene>
<dbReference type="AlphaFoldDB" id="E0UJD6"/>
<evidence type="ECO:0000313" key="3">
    <source>
        <dbReference type="Proteomes" id="UP000008206"/>
    </source>
</evidence>
<organism evidence="2 3">
    <name type="scientific">Gloeothece verrucosa (strain PCC 7822)</name>
    <name type="common">Cyanothece sp. (strain PCC 7822)</name>
    <dbReference type="NCBI Taxonomy" id="497965"/>
    <lineage>
        <taxon>Bacteria</taxon>
        <taxon>Bacillati</taxon>
        <taxon>Cyanobacteriota</taxon>
        <taxon>Cyanophyceae</taxon>
        <taxon>Oscillatoriophycideae</taxon>
        <taxon>Chroococcales</taxon>
        <taxon>Aphanothecaceae</taxon>
        <taxon>Gloeothece</taxon>
        <taxon>Gloeothece verrucosa</taxon>
    </lineage>
</organism>
<dbReference type="Proteomes" id="UP000008206">
    <property type="component" value="Chromosome"/>
</dbReference>
<dbReference type="RefSeq" id="WP_013324992.1">
    <property type="nucleotide sequence ID" value="NC_014501.1"/>
</dbReference>
<feature type="transmembrane region" description="Helical" evidence="1">
    <location>
        <begin position="47"/>
        <end position="65"/>
    </location>
</feature>
<reference evidence="3" key="1">
    <citation type="journal article" date="2011" name="MBio">
        <title>Novel metabolic attributes of the genus Cyanothece, comprising a group of unicellular nitrogen-fixing Cyanobacteria.</title>
        <authorList>
            <person name="Bandyopadhyay A."/>
            <person name="Elvitigala T."/>
            <person name="Welsh E."/>
            <person name="Stockel J."/>
            <person name="Liberton M."/>
            <person name="Min H."/>
            <person name="Sherman L.A."/>
            <person name="Pakrasi H.B."/>
        </authorList>
    </citation>
    <scope>NUCLEOTIDE SEQUENCE [LARGE SCALE GENOMIC DNA]</scope>
    <source>
        <strain evidence="3">PCC 7822</strain>
    </source>
</reference>
<dbReference type="OrthoDB" id="9911098at2"/>
<protein>
    <submittedName>
        <fullName evidence="2">Uncharacterized protein</fullName>
    </submittedName>
</protein>
<feature type="transmembrane region" description="Helical" evidence="1">
    <location>
        <begin position="6"/>
        <end position="26"/>
    </location>
</feature>
<dbReference type="HOGENOM" id="CLU_2823937_0_0_3"/>
<keyword evidence="1" id="KW-1133">Transmembrane helix</keyword>
<sequence>MIGLLLATVALMLISQWLLTIIFLEFPLSIFHALDWLFSWIHIFDQVGYWFLIAILIGLLSWFLGD</sequence>
<dbReference type="eggNOG" id="ENOG5032HFA">
    <property type="taxonomic scope" value="Bacteria"/>
</dbReference>
<proteinExistence type="predicted"/>
<accession>E0UJD6</accession>
<keyword evidence="1" id="KW-0812">Transmembrane</keyword>
<evidence type="ECO:0000256" key="1">
    <source>
        <dbReference type="SAM" id="Phobius"/>
    </source>
</evidence>
<name>E0UJD6_GLOV7</name>
<keyword evidence="1" id="KW-0472">Membrane</keyword>
<keyword evidence="3" id="KW-1185">Reference proteome</keyword>
<dbReference type="EMBL" id="CP002198">
    <property type="protein sequence ID" value="ADN16954.1"/>
    <property type="molecule type" value="Genomic_DNA"/>
</dbReference>
<evidence type="ECO:0000313" key="2">
    <source>
        <dbReference type="EMBL" id="ADN16954.1"/>
    </source>
</evidence>